<evidence type="ECO:0000256" key="6">
    <source>
        <dbReference type="ARBA" id="ARBA00020337"/>
    </source>
</evidence>
<gene>
    <name evidence="7 9" type="primary">pgl</name>
    <name evidence="9" type="ORF">VA613_11615</name>
</gene>
<evidence type="ECO:0000256" key="3">
    <source>
        <dbReference type="ARBA" id="ARBA00004961"/>
    </source>
</evidence>
<keyword evidence="10" id="KW-1185">Reference proteome</keyword>
<reference evidence="9 10" key="1">
    <citation type="submission" date="2023-12" db="EMBL/GenBank/DDBJ databases">
        <title>Thiobacillus sedimentum sp. nov., a chemolithoautotrophic sulfur-oxidizing bacterium isolated from freshwater sediment.</title>
        <authorList>
            <person name="Luo J."/>
            <person name="Dai C."/>
        </authorList>
    </citation>
    <scope>NUCLEOTIDE SEQUENCE [LARGE SCALE GENOMIC DNA]</scope>
    <source>
        <strain evidence="9 10">SCUT-2</strain>
    </source>
</reference>
<comment type="pathway">
    <text evidence="3 7">Carbohydrate degradation; pentose phosphate pathway; D-ribulose 5-phosphate from D-glucose 6-phosphate (oxidative stage): step 2/3.</text>
</comment>
<evidence type="ECO:0000256" key="1">
    <source>
        <dbReference type="ARBA" id="ARBA00000832"/>
    </source>
</evidence>
<dbReference type="SUPFAM" id="SSF100950">
    <property type="entry name" value="NagB/RpiA/CoA transferase-like"/>
    <property type="match status" value="1"/>
</dbReference>
<comment type="similarity">
    <text evidence="4 7">Belongs to the glucosamine/galactosamine-6-phosphate isomerase family. 6-phosphogluconolactonase subfamily.</text>
</comment>
<protein>
    <recommendedName>
        <fullName evidence="6 7">6-phosphogluconolactonase</fullName>
        <shortName evidence="7">6PGL</shortName>
        <ecNumber evidence="5 7">3.1.1.31</ecNumber>
    </recommendedName>
</protein>
<accession>A0ABZ1CHG9</accession>
<dbReference type="PANTHER" id="PTHR11054">
    <property type="entry name" value="6-PHOSPHOGLUCONOLACTONASE"/>
    <property type="match status" value="1"/>
</dbReference>
<evidence type="ECO:0000256" key="7">
    <source>
        <dbReference type="RuleBase" id="RU365095"/>
    </source>
</evidence>
<dbReference type="InterPro" id="IPR037171">
    <property type="entry name" value="NagB/RpiA_transferase-like"/>
</dbReference>
<dbReference type="GO" id="GO:0017057">
    <property type="term" value="F:6-phosphogluconolactonase activity"/>
    <property type="evidence" value="ECO:0007669"/>
    <property type="project" value="UniProtKB-EC"/>
</dbReference>
<comment type="catalytic activity">
    <reaction evidence="1 7">
        <text>6-phospho-D-glucono-1,5-lactone + H2O = 6-phospho-D-gluconate + H(+)</text>
        <dbReference type="Rhea" id="RHEA:12556"/>
        <dbReference type="ChEBI" id="CHEBI:15377"/>
        <dbReference type="ChEBI" id="CHEBI:15378"/>
        <dbReference type="ChEBI" id="CHEBI:57955"/>
        <dbReference type="ChEBI" id="CHEBI:58759"/>
        <dbReference type="EC" id="3.1.1.31"/>
    </reaction>
</comment>
<dbReference type="InterPro" id="IPR005900">
    <property type="entry name" value="6-phosphogluconolactonase_DevB"/>
</dbReference>
<dbReference type="Proteomes" id="UP001334732">
    <property type="component" value="Chromosome"/>
</dbReference>
<dbReference type="InterPro" id="IPR039104">
    <property type="entry name" value="6PGL"/>
</dbReference>
<dbReference type="PANTHER" id="PTHR11054:SF0">
    <property type="entry name" value="6-PHOSPHOGLUCONOLACTONASE"/>
    <property type="match status" value="1"/>
</dbReference>
<feature type="domain" description="Glucosamine/galactosamine-6-phosphate isomerase" evidence="8">
    <location>
        <begin position="10"/>
        <end position="218"/>
    </location>
</feature>
<evidence type="ECO:0000256" key="2">
    <source>
        <dbReference type="ARBA" id="ARBA00002681"/>
    </source>
</evidence>
<dbReference type="InterPro" id="IPR006148">
    <property type="entry name" value="Glc/Gal-6P_isomerase"/>
</dbReference>
<dbReference type="CDD" id="cd01400">
    <property type="entry name" value="6PGL"/>
    <property type="match status" value="1"/>
</dbReference>
<dbReference type="Pfam" id="PF01182">
    <property type="entry name" value="Glucosamine_iso"/>
    <property type="match status" value="1"/>
</dbReference>
<comment type="function">
    <text evidence="2 7">Hydrolysis of 6-phosphogluconolactone to 6-phosphogluconate.</text>
</comment>
<evidence type="ECO:0000313" key="9">
    <source>
        <dbReference type="EMBL" id="WRS38646.1"/>
    </source>
</evidence>
<evidence type="ECO:0000256" key="4">
    <source>
        <dbReference type="ARBA" id="ARBA00010662"/>
    </source>
</evidence>
<dbReference type="RefSeq" id="WP_324779178.1">
    <property type="nucleotide sequence ID" value="NZ_CP141769.1"/>
</dbReference>
<name>A0ABZ1CHG9_9PROT</name>
<sequence>MNAIDWRVFPDADDLVPALADALVAAAQVAVDARGVFHLVLAGGSTPRALYRALAERGAGDARWWIWYGDERCLPADHAERNSVMAEAAWLAGSRIPADNRRPIPAERGASAAATVYAERLAGVPEFDVALLGMGEDGHTASLFPGHAWGDAAGSPDALAVDGAPKPPPARVSLSAARLNRSARVWFVVTGGNKRHAVRCWASGDVLPVGTIHGRVDTAAWLDAAAWPADD</sequence>
<dbReference type="NCBIfam" id="TIGR01198">
    <property type="entry name" value="pgl"/>
    <property type="match status" value="1"/>
</dbReference>
<proteinExistence type="inferred from homology"/>
<dbReference type="EC" id="3.1.1.31" evidence="5 7"/>
<evidence type="ECO:0000259" key="8">
    <source>
        <dbReference type="Pfam" id="PF01182"/>
    </source>
</evidence>
<keyword evidence="7 9" id="KW-0378">Hydrolase</keyword>
<evidence type="ECO:0000313" key="10">
    <source>
        <dbReference type="Proteomes" id="UP001334732"/>
    </source>
</evidence>
<dbReference type="EMBL" id="CP141769">
    <property type="protein sequence ID" value="WRS38646.1"/>
    <property type="molecule type" value="Genomic_DNA"/>
</dbReference>
<organism evidence="9 10">
    <name type="scientific">Thiobacillus sedimenti</name>
    <dbReference type="NCBI Taxonomy" id="3110231"/>
    <lineage>
        <taxon>Bacteria</taxon>
        <taxon>Pseudomonadati</taxon>
        <taxon>Pseudomonadota</taxon>
        <taxon>Betaproteobacteria</taxon>
        <taxon>Nitrosomonadales</taxon>
        <taxon>Thiobacillaceae</taxon>
        <taxon>Thiobacillus</taxon>
    </lineage>
</organism>
<evidence type="ECO:0000256" key="5">
    <source>
        <dbReference type="ARBA" id="ARBA00013198"/>
    </source>
</evidence>
<dbReference type="Gene3D" id="3.40.50.1360">
    <property type="match status" value="1"/>
</dbReference>